<accession>A0ABD0NEJ7</accession>
<dbReference type="AlphaFoldDB" id="A0ABD0NEJ7"/>
<feature type="non-terminal residue" evidence="1">
    <location>
        <position position="52"/>
    </location>
</feature>
<dbReference type="Proteomes" id="UP001529510">
    <property type="component" value="Unassembled WGS sequence"/>
</dbReference>
<reference evidence="1 2" key="1">
    <citation type="submission" date="2024-05" db="EMBL/GenBank/DDBJ databases">
        <title>Genome sequencing and assembly of Indian major carp, Cirrhinus mrigala (Hamilton, 1822).</title>
        <authorList>
            <person name="Mohindra V."/>
            <person name="Chowdhury L.M."/>
            <person name="Lal K."/>
            <person name="Jena J.K."/>
        </authorList>
    </citation>
    <scope>NUCLEOTIDE SEQUENCE [LARGE SCALE GENOMIC DNA]</scope>
    <source>
        <strain evidence="1">CM1030</strain>
        <tissue evidence="1">Blood</tissue>
    </source>
</reference>
<sequence>MKSELKSFKRLLSPDYPECSERDHYDDEGHNRITLIILRKMNQTDLANTLQT</sequence>
<keyword evidence="2" id="KW-1185">Reference proteome</keyword>
<name>A0ABD0NEJ7_CIRMR</name>
<organism evidence="1 2">
    <name type="scientific">Cirrhinus mrigala</name>
    <name type="common">Mrigala</name>
    <dbReference type="NCBI Taxonomy" id="683832"/>
    <lineage>
        <taxon>Eukaryota</taxon>
        <taxon>Metazoa</taxon>
        <taxon>Chordata</taxon>
        <taxon>Craniata</taxon>
        <taxon>Vertebrata</taxon>
        <taxon>Euteleostomi</taxon>
        <taxon>Actinopterygii</taxon>
        <taxon>Neopterygii</taxon>
        <taxon>Teleostei</taxon>
        <taxon>Ostariophysi</taxon>
        <taxon>Cypriniformes</taxon>
        <taxon>Cyprinidae</taxon>
        <taxon>Labeoninae</taxon>
        <taxon>Labeonini</taxon>
        <taxon>Cirrhinus</taxon>
    </lineage>
</organism>
<protein>
    <submittedName>
        <fullName evidence="1">Uncharacterized protein</fullName>
    </submittedName>
</protein>
<dbReference type="EMBL" id="JAMKFB020000022">
    <property type="protein sequence ID" value="KAL0159496.1"/>
    <property type="molecule type" value="Genomic_DNA"/>
</dbReference>
<evidence type="ECO:0000313" key="1">
    <source>
        <dbReference type="EMBL" id="KAL0159496.1"/>
    </source>
</evidence>
<evidence type="ECO:0000313" key="2">
    <source>
        <dbReference type="Proteomes" id="UP001529510"/>
    </source>
</evidence>
<comment type="caution">
    <text evidence="1">The sequence shown here is derived from an EMBL/GenBank/DDBJ whole genome shotgun (WGS) entry which is preliminary data.</text>
</comment>
<proteinExistence type="predicted"/>
<gene>
    <name evidence="1" type="ORF">M9458_043221</name>
</gene>